<dbReference type="EMBL" id="GBYX01477023">
    <property type="protein sequence ID" value="JAO04656.1"/>
    <property type="molecule type" value="Transcribed_RNA"/>
</dbReference>
<gene>
    <name evidence="2" type="primary">TITIN</name>
</gene>
<dbReference type="GO" id="GO:0007156">
    <property type="term" value="P:homophilic cell adhesion via plasma membrane adhesion molecules"/>
    <property type="evidence" value="ECO:0007669"/>
    <property type="project" value="TreeGrafter"/>
</dbReference>
<name>A0A0S7ENR7_9TELE</name>
<accession>A0A0S7ENR7</accession>
<feature type="non-terminal residue" evidence="2">
    <location>
        <position position="1"/>
    </location>
</feature>
<dbReference type="InterPro" id="IPR007110">
    <property type="entry name" value="Ig-like_dom"/>
</dbReference>
<sequence>WHKGKQRIIKSSKYKLVHSGSTVSLELKLTEGRDTGEYSCKVTNEAGSCVCSGILTAKVPPTFLVDIKPQTVIPQSTVTFRGVFEGTPPFTVEWFKDGIKLIAGSSCTIILEKYSSSLELNSVEAMHSGVYTCQVSNEAGTVTNAAELLVKEPPRFIV</sequence>
<dbReference type="GO" id="GO:0008046">
    <property type="term" value="F:axon guidance receptor activity"/>
    <property type="evidence" value="ECO:0007669"/>
    <property type="project" value="TreeGrafter"/>
</dbReference>
<feature type="domain" description="Ig-like" evidence="1">
    <location>
        <begin position="61"/>
        <end position="149"/>
    </location>
</feature>
<dbReference type="GO" id="GO:0030424">
    <property type="term" value="C:axon"/>
    <property type="evidence" value="ECO:0007669"/>
    <property type="project" value="TreeGrafter"/>
</dbReference>
<evidence type="ECO:0000259" key="1">
    <source>
        <dbReference type="PROSITE" id="PS50835"/>
    </source>
</evidence>
<dbReference type="PANTHER" id="PTHR45080:SF32">
    <property type="entry name" value="MAM DOMAIN CONTAINING GLYCOSYLPHOSPHATIDYLINOSITOL ANCHOR 1"/>
    <property type="match status" value="1"/>
</dbReference>
<dbReference type="GO" id="GO:0050808">
    <property type="term" value="P:synapse organization"/>
    <property type="evidence" value="ECO:0007669"/>
    <property type="project" value="TreeGrafter"/>
</dbReference>
<protein>
    <submittedName>
        <fullName evidence="2">TITIN</fullName>
    </submittedName>
</protein>
<dbReference type="GO" id="GO:0043025">
    <property type="term" value="C:neuronal cell body"/>
    <property type="evidence" value="ECO:0007669"/>
    <property type="project" value="TreeGrafter"/>
</dbReference>
<dbReference type="InterPro" id="IPR013098">
    <property type="entry name" value="Ig_I-set"/>
</dbReference>
<dbReference type="SUPFAM" id="SSF48726">
    <property type="entry name" value="Immunoglobulin"/>
    <property type="match status" value="2"/>
</dbReference>
<feature type="non-terminal residue" evidence="2">
    <location>
        <position position="158"/>
    </location>
</feature>
<feature type="domain" description="Ig-like" evidence="1">
    <location>
        <begin position="1"/>
        <end position="56"/>
    </location>
</feature>
<proteinExistence type="predicted"/>
<dbReference type="AlphaFoldDB" id="A0A0S7ENR7"/>
<dbReference type="Pfam" id="PF07679">
    <property type="entry name" value="I-set"/>
    <property type="match status" value="2"/>
</dbReference>
<dbReference type="SMART" id="SM00409">
    <property type="entry name" value="IG"/>
    <property type="match status" value="1"/>
</dbReference>
<reference evidence="2" key="1">
    <citation type="submission" date="2014-12" db="EMBL/GenBank/DDBJ databases">
        <title>Parallel Evolution in Life History Adaptation Evident in the Tissue-Specific Poeciliopsis prolifica transcriptome.</title>
        <authorList>
            <person name="Jue N.K."/>
            <person name="Foley R.J."/>
            <person name="Obergfell C."/>
            <person name="Reznick D.N."/>
            <person name="O'Neill R.J."/>
            <person name="O'Neill M.J."/>
        </authorList>
    </citation>
    <scope>NUCLEOTIDE SEQUENCE</scope>
</reference>
<dbReference type="SMART" id="SM00408">
    <property type="entry name" value="IGc2"/>
    <property type="match status" value="1"/>
</dbReference>
<dbReference type="InterPro" id="IPR003599">
    <property type="entry name" value="Ig_sub"/>
</dbReference>
<dbReference type="InterPro" id="IPR050958">
    <property type="entry name" value="Cell_Adh-Cytoskel_Orgn"/>
</dbReference>
<dbReference type="InterPro" id="IPR013783">
    <property type="entry name" value="Ig-like_fold"/>
</dbReference>
<organism evidence="2">
    <name type="scientific">Poeciliopsis prolifica</name>
    <name type="common">blackstripe livebearer</name>
    <dbReference type="NCBI Taxonomy" id="188132"/>
    <lineage>
        <taxon>Eukaryota</taxon>
        <taxon>Metazoa</taxon>
        <taxon>Chordata</taxon>
        <taxon>Craniata</taxon>
        <taxon>Vertebrata</taxon>
        <taxon>Euteleostomi</taxon>
        <taxon>Actinopterygii</taxon>
        <taxon>Neopterygii</taxon>
        <taxon>Teleostei</taxon>
        <taxon>Neoteleostei</taxon>
        <taxon>Acanthomorphata</taxon>
        <taxon>Ovalentaria</taxon>
        <taxon>Atherinomorphae</taxon>
        <taxon>Cyprinodontiformes</taxon>
        <taxon>Poeciliidae</taxon>
        <taxon>Poeciliinae</taxon>
        <taxon>Poeciliopsis</taxon>
    </lineage>
</organism>
<dbReference type="FunFam" id="2.60.40.10:FF:000022">
    <property type="entry name" value="Cardiac titin"/>
    <property type="match status" value="1"/>
</dbReference>
<dbReference type="InterPro" id="IPR036179">
    <property type="entry name" value="Ig-like_dom_sf"/>
</dbReference>
<dbReference type="PROSITE" id="PS50835">
    <property type="entry name" value="IG_LIKE"/>
    <property type="match status" value="2"/>
</dbReference>
<dbReference type="Gene3D" id="2.60.40.10">
    <property type="entry name" value="Immunoglobulins"/>
    <property type="match status" value="2"/>
</dbReference>
<dbReference type="PANTHER" id="PTHR45080">
    <property type="entry name" value="CONTACTIN 5"/>
    <property type="match status" value="1"/>
</dbReference>
<dbReference type="GO" id="GO:0005886">
    <property type="term" value="C:plasma membrane"/>
    <property type="evidence" value="ECO:0007669"/>
    <property type="project" value="TreeGrafter"/>
</dbReference>
<evidence type="ECO:0000313" key="2">
    <source>
        <dbReference type="EMBL" id="JAO04656.1"/>
    </source>
</evidence>
<dbReference type="InterPro" id="IPR003598">
    <property type="entry name" value="Ig_sub2"/>
</dbReference>
<dbReference type="CDD" id="cd00096">
    <property type="entry name" value="Ig"/>
    <property type="match status" value="1"/>
</dbReference>